<dbReference type="SUPFAM" id="SSF52172">
    <property type="entry name" value="CheY-like"/>
    <property type="match status" value="1"/>
</dbReference>
<organism evidence="3">
    <name type="scientific">bioreactor metagenome</name>
    <dbReference type="NCBI Taxonomy" id="1076179"/>
    <lineage>
        <taxon>unclassified sequences</taxon>
        <taxon>metagenomes</taxon>
        <taxon>ecological metagenomes</taxon>
    </lineage>
</organism>
<dbReference type="InterPro" id="IPR007492">
    <property type="entry name" value="LytTR_DNA-bd_dom"/>
</dbReference>
<dbReference type="AlphaFoldDB" id="A0A645BX83"/>
<proteinExistence type="predicted"/>
<feature type="domain" description="HTH LytTR-type" evidence="2">
    <location>
        <begin position="65"/>
        <end position="171"/>
    </location>
</feature>
<dbReference type="InterPro" id="IPR046947">
    <property type="entry name" value="LytR-like"/>
</dbReference>
<evidence type="ECO:0000259" key="1">
    <source>
        <dbReference type="PROSITE" id="PS50110"/>
    </source>
</evidence>
<gene>
    <name evidence="3" type="primary">ypdB_21</name>
    <name evidence="3" type="ORF">SDC9_117042</name>
</gene>
<protein>
    <submittedName>
        <fullName evidence="3">Transcriptional regulatory protein YpdB</fullName>
    </submittedName>
</protein>
<name>A0A645BX83_9ZZZZ</name>
<feature type="domain" description="Response regulatory" evidence="1">
    <location>
        <begin position="1"/>
        <end position="39"/>
    </location>
</feature>
<dbReference type="Pfam" id="PF04397">
    <property type="entry name" value="LytTR"/>
    <property type="match status" value="1"/>
</dbReference>
<dbReference type="Gene3D" id="2.40.50.1020">
    <property type="entry name" value="LytTr DNA-binding domain"/>
    <property type="match status" value="1"/>
</dbReference>
<sequence length="171" mass="19687">MFATAHEEFAAKAYEIDAVDYLLKPFSSKRVDRCIKRVRNLLTNRLNVSSHHLSNINHQQSKQKLAIENNGKASIIDINDITLACCTDGQVAIYANDKTYYSNMTLHELQTRLEHQPFFRSHRSYLVNIEKIRGVIPWFNGTYNLVLEGMPTMEVPVSRQQAGCLRKIFDL</sequence>
<evidence type="ECO:0000259" key="2">
    <source>
        <dbReference type="PROSITE" id="PS50930"/>
    </source>
</evidence>
<dbReference type="EMBL" id="VSSQ01023264">
    <property type="protein sequence ID" value="MPM70090.1"/>
    <property type="molecule type" value="Genomic_DNA"/>
</dbReference>
<dbReference type="SMART" id="SM00850">
    <property type="entry name" value="LytTR"/>
    <property type="match status" value="1"/>
</dbReference>
<reference evidence="3" key="1">
    <citation type="submission" date="2019-08" db="EMBL/GenBank/DDBJ databases">
        <authorList>
            <person name="Kucharzyk K."/>
            <person name="Murdoch R.W."/>
            <person name="Higgins S."/>
            <person name="Loffler F."/>
        </authorList>
    </citation>
    <scope>NUCLEOTIDE SEQUENCE</scope>
</reference>
<dbReference type="PANTHER" id="PTHR37299">
    <property type="entry name" value="TRANSCRIPTIONAL REGULATOR-RELATED"/>
    <property type="match status" value="1"/>
</dbReference>
<dbReference type="InterPro" id="IPR011006">
    <property type="entry name" value="CheY-like_superfamily"/>
</dbReference>
<accession>A0A645BX83</accession>
<dbReference type="InterPro" id="IPR001789">
    <property type="entry name" value="Sig_transdc_resp-reg_receiver"/>
</dbReference>
<dbReference type="PROSITE" id="PS50930">
    <property type="entry name" value="HTH_LYTTR"/>
    <property type="match status" value="1"/>
</dbReference>
<dbReference type="GO" id="GO:0000156">
    <property type="term" value="F:phosphorelay response regulator activity"/>
    <property type="evidence" value="ECO:0007669"/>
    <property type="project" value="InterPro"/>
</dbReference>
<comment type="caution">
    <text evidence="3">The sequence shown here is derived from an EMBL/GenBank/DDBJ whole genome shotgun (WGS) entry which is preliminary data.</text>
</comment>
<dbReference type="Gene3D" id="3.40.50.2300">
    <property type="match status" value="1"/>
</dbReference>
<dbReference type="PANTHER" id="PTHR37299:SF1">
    <property type="entry name" value="STAGE 0 SPORULATION PROTEIN A HOMOLOG"/>
    <property type="match status" value="1"/>
</dbReference>
<dbReference type="GO" id="GO:0003677">
    <property type="term" value="F:DNA binding"/>
    <property type="evidence" value="ECO:0007669"/>
    <property type="project" value="InterPro"/>
</dbReference>
<dbReference type="PROSITE" id="PS50110">
    <property type="entry name" value="RESPONSE_REGULATORY"/>
    <property type="match status" value="1"/>
</dbReference>
<evidence type="ECO:0000313" key="3">
    <source>
        <dbReference type="EMBL" id="MPM70090.1"/>
    </source>
</evidence>